<dbReference type="HOGENOM" id="CLU_000445_88_0_9"/>
<gene>
    <name evidence="3" type="ORF">CLOSTMETH_02764</name>
</gene>
<dbReference type="GO" id="GO:0043565">
    <property type="term" value="F:sequence-specific DNA binding"/>
    <property type="evidence" value="ECO:0007669"/>
    <property type="project" value="InterPro"/>
</dbReference>
<dbReference type="GO" id="GO:0003700">
    <property type="term" value="F:DNA-binding transcription factor activity"/>
    <property type="evidence" value="ECO:0007669"/>
    <property type="project" value="InterPro"/>
</dbReference>
<dbReference type="Pfam" id="PF02311">
    <property type="entry name" value="AraC_binding"/>
    <property type="match status" value="1"/>
</dbReference>
<keyword evidence="4" id="KW-1185">Reference proteome</keyword>
<evidence type="ECO:0000313" key="3">
    <source>
        <dbReference type="EMBL" id="EEG29751.1"/>
    </source>
</evidence>
<dbReference type="PANTHER" id="PTHR43280">
    <property type="entry name" value="ARAC-FAMILY TRANSCRIPTIONAL REGULATOR"/>
    <property type="match status" value="1"/>
</dbReference>
<dbReference type="SUPFAM" id="SSF51215">
    <property type="entry name" value="Regulatory protein AraC"/>
    <property type="match status" value="1"/>
</dbReference>
<feature type="domain" description="HTH araC/xylS-type" evidence="2">
    <location>
        <begin position="250"/>
        <end position="351"/>
    </location>
</feature>
<dbReference type="EMBL" id="ACEC01000093">
    <property type="protein sequence ID" value="EEG29751.1"/>
    <property type="molecule type" value="Genomic_DNA"/>
</dbReference>
<dbReference type="PANTHER" id="PTHR43280:SF28">
    <property type="entry name" value="HTH-TYPE TRANSCRIPTIONAL ACTIVATOR RHAS"/>
    <property type="match status" value="1"/>
</dbReference>
<dbReference type="AlphaFoldDB" id="C0EFX2"/>
<dbReference type="PROSITE" id="PS01124">
    <property type="entry name" value="HTH_ARAC_FAMILY_2"/>
    <property type="match status" value="1"/>
</dbReference>
<accession>C0EFX2</accession>
<evidence type="ECO:0000259" key="2">
    <source>
        <dbReference type="PROSITE" id="PS01124"/>
    </source>
</evidence>
<sequence>MGESNYQDFNNIIKKIYQSPTFAQDFWKKFFNDTDAVAYMEFIRKQTDSTKQYPPLEFKENMFFDDQEEITVCIDEQIEKRQKKQKIKFEHYHSFFELAYVFSGSFYTTVGGKKYLLPTGSILMFNTKASHYIEAEEKGGILINILVRKSTFTNSMLNMIQKNDLFFSFFLHSLYDVKSEPVTFRFIAEKGSIAEEFIYRIVREYYHKSAYNQSMMSYLFCCLLTELTRQYQEKASKPILKDKKESLDISQIIAYMSENCNSITLAQVAEHFHYSIAHISKAIHRASGKTFTELLNSFKMKKATHYLKHSDFFIKKSHSYWAIQNALRLIKHLKNTMEKHLPNTENQLIDSM</sequence>
<dbReference type="Gene3D" id="1.10.10.60">
    <property type="entry name" value="Homeodomain-like"/>
    <property type="match status" value="1"/>
</dbReference>
<proteinExistence type="predicted"/>
<reference evidence="3 4" key="1">
    <citation type="submission" date="2009-01" db="EMBL/GenBank/DDBJ databases">
        <authorList>
            <person name="Fulton L."/>
            <person name="Clifton S."/>
            <person name="Fulton B."/>
            <person name="Xu J."/>
            <person name="Minx P."/>
            <person name="Pepin K.H."/>
            <person name="Johnson M."/>
            <person name="Bhonagiri V."/>
            <person name="Nash W.E."/>
            <person name="Mardis E.R."/>
            <person name="Wilson R.K."/>
        </authorList>
    </citation>
    <scope>NUCLEOTIDE SEQUENCE [LARGE SCALE GENOMIC DNA]</scope>
    <source>
        <strain evidence="3 4">DSM 5476</strain>
    </source>
</reference>
<dbReference type="InterPro" id="IPR018060">
    <property type="entry name" value="HTH_AraC"/>
</dbReference>
<dbReference type="Gene3D" id="2.60.120.10">
    <property type="entry name" value="Jelly Rolls"/>
    <property type="match status" value="1"/>
</dbReference>
<evidence type="ECO:0000313" key="4">
    <source>
        <dbReference type="Proteomes" id="UP000003340"/>
    </source>
</evidence>
<dbReference type="InterPro" id="IPR037923">
    <property type="entry name" value="HTH-like"/>
</dbReference>
<protein>
    <submittedName>
        <fullName evidence="3">Transcriptional regulator, AraC family</fullName>
    </submittedName>
</protein>
<dbReference type="InterPro" id="IPR003313">
    <property type="entry name" value="AraC-bd"/>
</dbReference>
<keyword evidence="1" id="KW-0238">DNA-binding</keyword>
<name>C0EFX2_9FIRM</name>
<dbReference type="eggNOG" id="COG1917">
    <property type="taxonomic scope" value="Bacteria"/>
</dbReference>
<evidence type="ECO:0000256" key="1">
    <source>
        <dbReference type="ARBA" id="ARBA00023125"/>
    </source>
</evidence>
<dbReference type="Proteomes" id="UP000003340">
    <property type="component" value="Unassembled WGS sequence"/>
</dbReference>
<dbReference type="InterPro" id="IPR014710">
    <property type="entry name" value="RmlC-like_jellyroll"/>
</dbReference>
<comment type="caution">
    <text evidence="3">The sequence shown here is derived from an EMBL/GenBank/DDBJ whole genome shotgun (WGS) entry which is preliminary data.</text>
</comment>
<reference evidence="3 4" key="2">
    <citation type="submission" date="2009-02" db="EMBL/GenBank/DDBJ databases">
        <title>Draft genome sequence of Clostridium methylpentosum (DSM 5476).</title>
        <authorList>
            <person name="Sudarsanam P."/>
            <person name="Ley R."/>
            <person name="Guruge J."/>
            <person name="Turnbaugh P.J."/>
            <person name="Mahowald M."/>
            <person name="Liep D."/>
            <person name="Gordon J."/>
        </authorList>
    </citation>
    <scope>NUCLEOTIDE SEQUENCE [LARGE SCALE GENOMIC DNA]</scope>
    <source>
        <strain evidence="3 4">DSM 5476</strain>
    </source>
</reference>
<dbReference type="STRING" id="537013.CLOSTMETH_02764"/>
<organism evidence="3 4">
    <name type="scientific">[Clostridium] methylpentosum DSM 5476</name>
    <dbReference type="NCBI Taxonomy" id="537013"/>
    <lineage>
        <taxon>Bacteria</taxon>
        <taxon>Bacillati</taxon>
        <taxon>Bacillota</taxon>
        <taxon>Clostridia</taxon>
        <taxon>Eubacteriales</taxon>
        <taxon>Oscillospiraceae</taxon>
        <taxon>Oscillospiraceae incertae sedis</taxon>
    </lineage>
</organism>